<dbReference type="OrthoDB" id="9763676at2"/>
<accession>A0A3G9GHW4</accession>
<dbReference type="RefSeq" id="WP_089084666.1">
    <property type="nucleotide sequence ID" value="NZ_AP018823.1"/>
</dbReference>
<dbReference type="STRING" id="332411.VI06_07635"/>
<name>A0A3G9GHW4_9NEIS</name>
<dbReference type="PANTHER" id="PTHR35370">
    <property type="entry name" value="CYTOPLASMIC PROTEIN-RELATED-RELATED"/>
    <property type="match status" value="1"/>
</dbReference>
<dbReference type="PIRSF" id="PIRSF028304">
    <property type="entry name" value="UCP028304"/>
    <property type="match status" value="1"/>
</dbReference>
<dbReference type="PANTHER" id="PTHR35370:SF4">
    <property type="entry name" value="TYPE VI SECRETION SYSTEM BASEPLATE SUBUNIT TSSF"/>
    <property type="match status" value="1"/>
</dbReference>
<dbReference type="Proteomes" id="UP000198290">
    <property type="component" value="Chromosome"/>
</dbReference>
<gene>
    <name evidence="1" type="ORF">DLM_2832</name>
</gene>
<dbReference type="Pfam" id="PF05947">
    <property type="entry name" value="T6SS_TssF"/>
    <property type="match status" value="1"/>
</dbReference>
<dbReference type="KEGG" id="amah:DLM_2832"/>
<dbReference type="EMBL" id="AP018823">
    <property type="protein sequence ID" value="BBF86433.1"/>
    <property type="molecule type" value="Genomic_DNA"/>
</dbReference>
<reference evidence="1 2" key="2">
    <citation type="journal article" date="2017" name="Genome Announc.">
        <title>Draft genome sequence of Aquitalea magnusonii strain H3, a plant growth-promoting bacterium of duckweed Lemna minor.</title>
        <authorList>
            <person name="Ishizawa H."/>
            <person name="Kuroda M."/>
            <person name="Ike M."/>
        </authorList>
    </citation>
    <scope>NUCLEOTIDE SEQUENCE [LARGE SCALE GENOMIC DNA]</scope>
    <source>
        <strain evidence="1 2">H3</strain>
    </source>
</reference>
<dbReference type="NCBIfam" id="TIGR03359">
    <property type="entry name" value="VI_chp_6"/>
    <property type="match status" value="1"/>
</dbReference>
<dbReference type="AlphaFoldDB" id="A0A3G9GHW4"/>
<organism evidence="1 2">
    <name type="scientific">Aquitalea magnusonii</name>
    <dbReference type="NCBI Taxonomy" id="332411"/>
    <lineage>
        <taxon>Bacteria</taxon>
        <taxon>Pseudomonadati</taxon>
        <taxon>Pseudomonadota</taxon>
        <taxon>Betaproteobacteria</taxon>
        <taxon>Neisseriales</taxon>
        <taxon>Chromobacteriaceae</taxon>
        <taxon>Aquitalea</taxon>
    </lineage>
</organism>
<protein>
    <submittedName>
        <fullName evidence="1">Protein ImpG</fullName>
    </submittedName>
</protein>
<evidence type="ECO:0000313" key="2">
    <source>
        <dbReference type="Proteomes" id="UP000198290"/>
    </source>
</evidence>
<sequence>MNDQTLHYYAAEMRYLREAGKAFAQAHPDQAALLNLDNVGHPDPMVERLLEGFAFLMGKLQQKLDDDVPELTENLVGLLWPHYLRMIPALTVMAFRTAKGVLQQAEHIPAGTGLLSSPLGNVGQVCQYRTTRDLQLLPLQLQLARLEESDDGSQLIRLGLQLEAQANRDSLDLSILPLFLNADPPVAFALLHALTQPTVRLALKTSGEDAVISTALTLRQSGFAADDRLWPRPPSAHGGYPLLMEYFAFREKFLFVELCGLNATQLPAHGRFDIEIHLASYFPAGQPFDQHAFQLHCVPAVNLFEVEAEPIHVDHRQHAYRVIPVLHDGNQIETFSVDAVQAFDHHSGQRHDYLPFRSFRHRGGMLRHEAPERYYHTHTRQSANGHEDSWLMLGGHHWQAQKELEPETLSLKLTGTNGMLPRQALRQPQQITLRQHRSAVTAVHHLLPYSLPCHPPREDRFQWRVLSHLASNYLSLLNAETLRGTLALYDWTDDALNRRRLQAIVDVSHQLVRKVEQGCVKHGVAIDITLDQGGFTGEGDLYLFATLLDHFLASYADLNLFTRLRVLIQPSGRTLQWEDRTCQRPPL</sequence>
<keyword evidence="2" id="KW-1185">Reference proteome</keyword>
<proteinExistence type="predicted"/>
<reference evidence="2" key="1">
    <citation type="journal article" date="2017" name="Biotechnol. Biofuels">
        <title>Evaluation of environmental bacterial communities as a factor affecting the growth of duckweed Lemna minor.</title>
        <authorList>
            <person name="Ishizawa H."/>
            <person name="Kuroda M."/>
            <person name="Morikawa M."/>
            <person name="Ike M."/>
        </authorList>
    </citation>
    <scope>NUCLEOTIDE SEQUENCE [LARGE SCALE GENOMIC DNA]</scope>
    <source>
        <strain evidence="2">H3</strain>
    </source>
</reference>
<reference evidence="2" key="3">
    <citation type="journal article" date="2017" name="Plant Physiol. Biochem.">
        <title>Differential oxidative and antioxidative response of duckweed Lemna minor toward plant growth promoting/inhibiting bacteria.</title>
        <authorList>
            <person name="Ishizawa H."/>
            <person name="Kuroda M."/>
            <person name="Morikawa M."/>
            <person name="Ike M."/>
        </authorList>
    </citation>
    <scope>NUCLEOTIDE SEQUENCE [LARGE SCALE GENOMIC DNA]</scope>
    <source>
        <strain evidence="2">H3</strain>
    </source>
</reference>
<dbReference type="InterPro" id="IPR010272">
    <property type="entry name" value="T6SS_TssF"/>
</dbReference>
<evidence type="ECO:0000313" key="1">
    <source>
        <dbReference type="EMBL" id="BBF86433.1"/>
    </source>
</evidence>